<dbReference type="GO" id="GO:0003677">
    <property type="term" value="F:DNA binding"/>
    <property type="evidence" value="ECO:0007669"/>
    <property type="project" value="UniProtKB-KW"/>
</dbReference>
<organism evidence="5 6">
    <name type="scientific">Lutimaribacter pacificus</name>
    <dbReference type="NCBI Taxonomy" id="391948"/>
    <lineage>
        <taxon>Bacteria</taxon>
        <taxon>Pseudomonadati</taxon>
        <taxon>Pseudomonadota</taxon>
        <taxon>Alphaproteobacteria</taxon>
        <taxon>Rhodobacterales</taxon>
        <taxon>Roseobacteraceae</taxon>
        <taxon>Lutimaribacter</taxon>
    </lineage>
</organism>
<evidence type="ECO:0000259" key="4">
    <source>
        <dbReference type="PROSITE" id="PS50995"/>
    </source>
</evidence>
<name>A0A1H0FZ10_9RHOB</name>
<reference evidence="5 6" key="1">
    <citation type="submission" date="2016-11" db="EMBL/GenBank/DDBJ databases">
        <authorList>
            <person name="Varghese N."/>
            <person name="Submissions S."/>
        </authorList>
    </citation>
    <scope>NUCLEOTIDE SEQUENCE [LARGE SCALE GENOMIC DNA]</scope>
    <source>
        <strain evidence="5 6">DSM 29620</strain>
    </source>
</reference>
<keyword evidence="3" id="KW-0804">Transcription</keyword>
<dbReference type="Pfam" id="PF12802">
    <property type="entry name" value="MarR_2"/>
    <property type="match status" value="1"/>
</dbReference>
<dbReference type="RefSeq" id="WP_149787717.1">
    <property type="nucleotide sequence ID" value="NZ_FNIO01000003.1"/>
</dbReference>
<dbReference type="OrthoDB" id="7559832at2"/>
<dbReference type="SUPFAM" id="SSF46785">
    <property type="entry name" value="Winged helix' DNA-binding domain"/>
    <property type="match status" value="1"/>
</dbReference>
<keyword evidence="1" id="KW-0805">Transcription regulation</keyword>
<dbReference type="PANTHER" id="PTHR42756">
    <property type="entry name" value="TRANSCRIPTIONAL REGULATOR, MARR"/>
    <property type="match status" value="1"/>
</dbReference>
<keyword evidence="6" id="KW-1185">Reference proteome</keyword>
<feature type="domain" description="HTH marR-type" evidence="4">
    <location>
        <begin position="21"/>
        <end position="153"/>
    </location>
</feature>
<evidence type="ECO:0000256" key="2">
    <source>
        <dbReference type="ARBA" id="ARBA00023125"/>
    </source>
</evidence>
<gene>
    <name evidence="5" type="ORF">SAMN05444142_10223</name>
</gene>
<dbReference type="Proteomes" id="UP000324252">
    <property type="component" value="Unassembled WGS sequence"/>
</dbReference>
<dbReference type="AlphaFoldDB" id="A0A1H0FZ10"/>
<protein>
    <submittedName>
        <fullName evidence="5">DNA-binding transcriptional regulator, MarR family</fullName>
    </submittedName>
</protein>
<dbReference type="Gene3D" id="1.10.10.10">
    <property type="entry name" value="Winged helix-like DNA-binding domain superfamily/Winged helix DNA-binding domain"/>
    <property type="match status" value="1"/>
</dbReference>
<evidence type="ECO:0000313" key="6">
    <source>
        <dbReference type="Proteomes" id="UP000324252"/>
    </source>
</evidence>
<evidence type="ECO:0000313" key="5">
    <source>
        <dbReference type="EMBL" id="SHJ83195.1"/>
    </source>
</evidence>
<dbReference type="EMBL" id="FQZZ01000002">
    <property type="protein sequence ID" value="SHJ83195.1"/>
    <property type="molecule type" value="Genomic_DNA"/>
</dbReference>
<dbReference type="PANTHER" id="PTHR42756:SF1">
    <property type="entry name" value="TRANSCRIPTIONAL REPRESSOR OF EMRAB OPERON"/>
    <property type="match status" value="1"/>
</dbReference>
<dbReference type="GO" id="GO:0003700">
    <property type="term" value="F:DNA-binding transcription factor activity"/>
    <property type="evidence" value="ECO:0007669"/>
    <property type="project" value="InterPro"/>
</dbReference>
<dbReference type="SMART" id="SM00347">
    <property type="entry name" value="HTH_MARR"/>
    <property type="match status" value="1"/>
</dbReference>
<sequence>MTEHREITAEASPRLGDMGLENFAPYLMNRIMGRYNASLRDEMAALGLTTPQMRSLAVLSVVDGILIRELAVYAVVEQSTLSRALDSLAREDLIRRETDSTDNRATRVYLTDAGRAAYDRLWPHMADSHAQMFKGIPADEQRALVGTLQKILRNVRVHDF</sequence>
<keyword evidence="2 5" id="KW-0238">DNA-binding</keyword>
<dbReference type="PRINTS" id="PR00598">
    <property type="entry name" value="HTHMARR"/>
</dbReference>
<dbReference type="PROSITE" id="PS50995">
    <property type="entry name" value="HTH_MARR_2"/>
    <property type="match status" value="1"/>
</dbReference>
<proteinExistence type="predicted"/>
<evidence type="ECO:0000256" key="3">
    <source>
        <dbReference type="ARBA" id="ARBA00023163"/>
    </source>
</evidence>
<accession>A0A1H0FZ10</accession>
<evidence type="ECO:0000256" key="1">
    <source>
        <dbReference type="ARBA" id="ARBA00023015"/>
    </source>
</evidence>
<dbReference type="InterPro" id="IPR036390">
    <property type="entry name" value="WH_DNA-bd_sf"/>
</dbReference>
<dbReference type="InterPro" id="IPR036388">
    <property type="entry name" value="WH-like_DNA-bd_sf"/>
</dbReference>
<dbReference type="InterPro" id="IPR000835">
    <property type="entry name" value="HTH_MarR-typ"/>
</dbReference>